<dbReference type="Proteomes" id="UP000238304">
    <property type="component" value="Chromosome"/>
</dbReference>
<keyword evidence="2" id="KW-1185">Reference proteome</keyword>
<proteinExistence type="predicted"/>
<name>A0ABM6T9L8_9BACE</name>
<dbReference type="EMBL" id="CP027231">
    <property type="protein sequence ID" value="AVM53620.1"/>
    <property type="molecule type" value="Genomic_DNA"/>
</dbReference>
<evidence type="ECO:0008006" key="3">
    <source>
        <dbReference type="Google" id="ProtNLM"/>
    </source>
</evidence>
<reference evidence="1 2" key="1">
    <citation type="submission" date="2018-02" db="EMBL/GenBank/DDBJ databases">
        <authorList>
            <person name="Holder M.E."/>
            <person name="Ajami N.J."/>
            <person name="Petrosino J.F."/>
        </authorList>
    </citation>
    <scope>NUCLEOTIDE SEQUENCE [LARGE SCALE GENOMIC DNA]</scope>
    <source>
        <strain evidence="1 2">ATCC 33285</strain>
    </source>
</reference>
<sequence>MAERVKGEKAITCETKKDALKTATKKAYEWISENVPEKGYSLKATADPNTHRLNVSRGSLKDVVDHFKTPEDKMLISELISNMAKRVYTHSAALGEGKKGDPETIKKNLNKKRDRGVVGYNYYDVRIGGTLWELNCEVYKKGFEKPYALKHKKEN</sequence>
<evidence type="ECO:0000313" key="2">
    <source>
        <dbReference type="Proteomes" id="UP000238304"/>
    </source>
</evidence>
<accession>A0ABM6T9L8</accession>
<evidence type="ECO:0000313" key="1">
    <source>
        <dbReference type="EMBL" id="AVM53620.1"/>
    </source>
</evidence>
<organism evidence="1 2">
    <name type="scientific">Bacteroides zoogleoformans</name>
    <dbReference type="NCBI Taxonomy" id="28119"/>
    <lineage>
        <taxon>Bacteria</taxon>
        <taxon>Pseudomonadati</taxon>
        <taxon>Bacteroidota</taxon>
        <taxon>Bacteroidia</taxon>
        <taxon>Bacteroidales</taxon>
        <taxon>Bacteroidaceae</taxon>
        <taxon>Bacteroides</taxon>
    </lineage>
</organism>
<gene>
    <name evidence="1" type="ORF">C4H11_12405</name>
</gene>
<protein>
    <recommendedName>
        <fullName evidence="3">Large polyvalent protein-associated domain-containing protein</fullName>
    </recommendedName>
</protein>